<dbReference type="InterPro" id="IPR050942">
    <property type="entry name" value="F-box_BR-signaling"/>
</dbReference>
<sequence>MANWSGLSYDLLVTIAKLFTVIDDFIVFGAVCKSWRTAATKENFDMLSPQIPLLMLASNEDDEYREFYSLTKKKISRVFLPEAKGITLQPFSRAQIHLPPIRENNNYVIINNIVLSANPSFTSIHVVMSCHYNKHGRYLAFWRPGDLLWNKIDIEKCGEFRNIHYLKGQFYMITLDRVWVIDVARPIG</sequence>
<evidence type="ECO:0000313" key="3">
    <source>
        <dbReference type="RefSeq" id="XP_015084405.1"/>
    </source>
</evidence>
<reference evidence="2" key="1">
    <citation type="journal article" date="2014" name="Nat. Genet.">
        <title>The genome of the stress-tolerant wild tomato species Solanum pennellii.</title>
        <authorList>
            <person name="Bolger A."/>
            <person name="Scossa F."/>
            <person name="Bolger M.E."/>
            <person name="Lanz C."/>
            <person name="Maumus F."/>
            <person name="Tohge T."/>
            <person name="Quesneville H."/>
            <person name="Alseekh S."/>
            <person name="Sorensen I."/>
            <person name="Lichtenstein G."/>
            <person name="Fich E.A."/>
            <person name="Conte M."/>
            <person name="Keller H."/>
            <person name="Schneeberger K."/>
            <person name="Schwacke R."/>
            <person name="Ofner I."/>
            <person name="Vrebalov J."/>
            <person name="Xu Y."/>
            <person name="Osorio S."/>
            <person name="Aflitos S.A."/>
            <person name="Schijlen E."/>
            <person name="Jimenez-Gomez J.M."/>
            <person name="Ryngajllo M."/>
            <person name="Kimura S."/>
            <person name="Kumar R."/>
            <person name="Koenig D."/>
            <person name="Headland L.R."/>
            <person name="Maloof J.N."/>
            <person name="Sinha N."/>
            <person name="van Ham R.C."/>
            <person name="Lankhorst R.K."/>
            <person name="Mao L."/>
            <person name="Vogel A."/>
            <person name="Arsova B."/>
            <person name="Panstruga R."/>
            <person name="Fei Z."/>
            <person name="Rose J.K."/>
            <person name="Zamir D."/>
            <person name="Carrari F."/>
            <person name="Giovannoni J.J."/>
            <person name="Weigel D."/>
            <person name="Usadel B."/>
            <person name="Fernie A.R."/>
        </authorList>
    </citation>
    <scope>NUCLEOTIDE SEQUENCE [LARGE SCALE GENOMIC DNA]</scope>
    <source>
        <strain evidence="2">cv. LA0716</strain>
    </source>
</reference>
<proteinExistence type="predicted"/>
<dbReference type="InterPro" id="IPR005174">
    <property type="entry name" value="KIB1-4_b-propeller"/>
</dbReference>
<accession>A0ABM1HEH7</accession>
<dbReference type="RefSeq" id="XP_015084405.1">
    <property type="nucleotide sequence ID" value="XM_015228919.1"/>
</dbReference>
<reference evidence="3" key="2">
    <citation type="submission" date="2025-08" db="UniProtKB">
        <authorList>
            <consortium name="RefSeq"/>
        </authorList>
    </citation>
    <scope>IDENTIFICATION</scope>
</reference>
<evidence type="ECO:0000259" key="1">
    <source>
        <dbReference type="Pfam" id="PF03478"/>
    </source>
</evidence>
<dbReference type="PANTHER" id="PTHR44259:SF52">
    <property type="entry name" value="UBIQUITIN-PROTEIN LIGASE"/>
    <property type="match status" value="1"/>
</dbReference>
<feature type="domain" description="KIB1-4 beta-propeller" evidence="1">
    <location>
        <begin position="78"/>
        <end position="184"/>
    </location>
</feature>
<evidence type="ECO:0000313" key="2">
    <source>
        <dbReference type="Proteomes" id="UP000694930"/>
    </source>
</evidence>
<dbReference type="InterPro" id="IPR036047">
    <property type="entry name" value="F-box-like_dom_sf"/>
</dbReference>
<dbReference type="GeneID" id="107027872"/>
<protein>
    <submittedName>
        <fullName evidence="3">Uncharacterized protein LOC107027872</fullName>
    </submittedName>
</protein>
<dbReference type="Proteomes" id="UP000694930">
    <property type="component" value="Chromosome 8"/>
</dbReference>
<dbReference type="PANTHER" id="PTHR44259">
    <property type="entry name" value="OS07G0183000 PROTEIN-RELATED"/>
    <property type="match status" value="1"/>
</dbReference>
<organism evidence="2 3">
    <name type="scientific">Solanum pennellii</name>
    <name type="common">Tomato</name>
    <name type="synonym">Lycopersicon pennellii</name>
    <dbReference type="NCBI Taxonomy" id="28526"/>
    <lineage>
        <taxon>Eukaryota</taxon>
        <taxon>Viridiplantae</taxon>
        <taxon>Streptophyta</taxon>
        <taxon>Embryophyta</taxon>
        <taxon>Tracheophyta</taxon>
        <taxon>Spermatophyta</taxon>
        <taxon>Magnoliopsida</taxon>
        <taxon>eudicotyledons</taxon>
        <taxon>Gunneridae</taxon>
        <taxon>Pentapetalae</taxon>
        <taxon>asterids</taxon>
        <taxon>lamiids</taxon>
        <taxon>Solanales</taxon>
        <taxon>Solanaceae</taxon>
        <taxon>Solanoideae</taxon>
        <taxon>Solaneae</taxon>
        <taxon>Solanum</taxon>
        <taxon>Solanum subgen. Lycopersicon</taxon>
    </lineage>
</organism>
<name>A0ABM1HEH7_SOLPN</name>
<keyword evidence="2" id="KW-1185">Reference proteome</keyword>
<gene>
    <name evidence="3" type="primary">LOC107027872</name>
</gene>
<dbReference type="SUPFAM" id="SSF81383">
    <property type="entry name" value="F-box domain"/>
    <property type="match status" value="1"/>
</dbReference>
<dbReference type="Pfam" id="PF03478">
    <property type="entry name" value="Beta-prop_KIB1-4"/>
    <property type="match status" value="1"/>
</dbReference>